<evidence type="ECO:0000313" key="2">
    <source>
        <dbReference type="Proteomes" id="UP001187734"/>
    </source>
</evidence>
<reference evidence="1" key="1">
    <citation type="submission" date="2018-03" db="EMBL/GenBank/DDBJ databases">
        <authorList>
            <person name="Guldener U."/>
        </authorList>
    </citation>
    <scope>NUCLEOTIDE SEQUENCE</scope>
</reference>
<name>A0AAE8SMP0_9HYPO</name>
<keyword evidence="2" id="KW-1185">Reference proteome</keyword>
<organism evidence="1 2">
    <name type="scientific">Fusarium torulosum</name>
    <dbReference type="NCBI Taxonomy" id="33205"/>
    <lineage>
        <taxon>Eukaryota</taxon>
        <taxon>Fungi</taxon>
        <taxon>Dikarya</taxon>
        <taxon>Ascomycota</taxon>
        <taxon>Pezizomycotina</taxon>
        <taxon>Sordariomycetes</taxon>
        <taxon>Hypocreomycetidae</taxon>
        <taxon>Hypocreales</taxon>
        <taxon>Nectriaceae</taxon>
        <taxon>Fusarium</taxon>
    </lineage>
</organism>
<evidence type="ECO:0000313" key="1">
    <source>
        <dbReference type="EMBL" id="SPJ84311.1"/>
    </source>
</evidence>
<proteinExistence type="predicted"/>
<comment type="caution">
    <text evidence="1">The sequence shown here is derived from an EMBL/GenBank/DDBJ whole genome shotgun (WGS) entry which is preliminary data.</text>
</comment>
<protein>
    <submittedName>
        <fullName evidence="1">Uncharacterized protein</fullName>
    </submittedName>
</protein>
<gene>
    <name evidence="1" type="ORF">FTOL_10829</name>
</gene>
<dbReference type="AlphaFoldDB" id="A0AAE8SMP0"/>
<dbReference type="Proteomes" id="UP001187734">
    <property type="component" value="Unassembled WGS sequence"/>
</dbReference>
<accession>A0AAE8SMP0</accession>
<sequence length="87" mass="9685">MSRPTFRVGGLWWQTGDERELRCGDGEVEAVQTVQFALGRASQDLVPYDGEEPCRATTFEVIVGLNGVEDGVLVTPYYPSITMINCW</sequence>
<dbReference type="EMBL" id="ONZP01000446">
    <property type="protein sequence ID" value="SPJ84311.1"/>
    <property type="molecule type" value="Genomic_DNA"/>
</dbReference>